<proteinExistence type="predicted"/>
<dbReference type="Proteomes" id="UP001221757">
    <property type="component" value="Unassembled WGS sequence"/>
</dbReference>
<reference evidence="1" key="1">
    <citation type="submission" date="2023-03" db="EMBL/GenBank/DDBJ databases">
        <title>Massive genome expansion in bonnet fungi (Mycena s.s.) driven by repeated elements and novel gene families across ecological guilds.</title>
        <authorList>
            <consortium name="Lawrence Berkeley National Laboratory"/>
            <person name="Harder C.B."/>
            <person name="Miyauchi S."/>
            <person name="Viragh M."/>
            <person name="Kuo A."/>
            <person name="Thoen E."/>
            <person name="Andreopoulos B."/>
            <person name="Lu D."/>
            <person name="Skrede I."/>
            <person name="Drula E."/>
            <person name="Henrissat B."/>
            <person name="Morin E."/>
            <person name="Kohler A."/>
            <person name="Barry K."/>
            <person name="LaButti K."/>
            <person name="Morin E."/>
            <person name="Salamov A."/>
            <person name="Lipzen A."/>
            <person name="Mereny Z."/>
            <person name="Hegedus B."/>
            <person name="Baldrian P."/>
            <person name="Stursova M."/>
            <person name="Weitz H."/>
            <person name="Taylor A."/>
            <person name="Grigoriev I.V."/>
            <person name="Nagy L.G."/>
            <person name="Martin F."/>
            <person name="Kauserud H."/>
        </authorList>
    </citation>
    <scope>NUCLEOTIDE SEQUENCE</scope>
    <source>
        <strain evidence="1">CBHHK067</strain>
    </source>
</reference>
<dbReference type="EMBL" id="JARKIE010000001">
    <property type="protein sequence ID" value="KAJ7710728.1"/>
    <property type="molecule type" value="Genomic_DNA"/>
</dbReference>
<evidence type="ECO:0000313" key="1">
    <source>
        <dbReference type="EMBL" id="KAJ7710728.1"/>
    </source>
</evidence>
<accession>A0AAD7H356</accession>
<comment type="caution">
    <text evidence="1">The sequence shown here is derived from an EMBL/GenBank/DDBJ whole genome shotgun (WGS) entry which is preliminary data.</text>
</comment>
<dbReference type="AlphaFoldDB" id="A0AAD7H356"/>
<organism evidence="1 2">
    <name type="scientific">Mycena rosella</name>
    <name type="common">Pink bonnet</name>
    <name type="synonym">Agaricus rosellus</name>
    <dbReference type="NCBI Taxonomy" id="1033263"/>
    <lineage>
        <taxon>Eukaryota</taxon>
        <taxon>Fungi</taxon>
        <taxon>Dikarya</taxon>
        <taxon>Basidiomycota</taxon>
        <taxon>Agaricomycotina</taxon>
        <taxon>Agaricomycetes</taxon>
        <taxon>Agaricomycetidae</taxon>
        <taxon>Agaricales</taxon>
        <taxon>Marasmiineae</taxon>
        <taxon>Mycenaceae</taxon>
        <taxon>Mycena</taxon>
    </lineage>
</organism>
<sequence length="163" mass="17334">MSEVTDDKLDVVDASWLIAGGASRPCVTPGDGKLFNHIHRSSIHSSGSVVLDTVCTGVLRPLLAPPNITCSISRSFSVHLRLLTSVSATLDTVAVHVKGTPALRALRVGRTRTPRTGRTASSSTVTIKWTGEEFAAWCAGAAKEWGWEIEELGGVGRTLEDNP</sequence>
<gene>
    <name evidence="1" type="ORF">B0H17DRAFT_1190425</name>
</gene>
<evidence type="ECO:0000313" key="2">
    <source>
        <dbReference type="Proteomes" id="UP001221757"/>
    </source>
</evidence>
<keyword evidence="2" id="KW-1185">Reference proteome</keyword>
<protein>
    <submittedName>
        <fullName evidence="1">Uncharacterized protein</fullName>
    </submittedName>
</protein>
<name>A0AAD7H356_MYCRO</name>